<organism evidence="1 2">
    <name type="scientific">Massilia frigida</name>
    <dbReference type="NCBI Taxonomy" id="2609281"/>
    <lineage>
        <taxon>Bacteria</taxon>
        <taxon>Pseudomonadati</taxon>
        <taxon>Pseudomonadota</taxon>
        <taxon>Betaproteobacteria</taxon>
        <taxon>Burkholderiales</taxon>
        <taxon>Oxalobacteraceae</taxon>
        <taxon>Telluria group</taxon>
        <taxon>Massilia</taxon>
    </lineage>
</organism>
<comment type="caution">
    <text evidence="1">The sequence shown here is derived from an EMBL/GenBank/DDBJ whole genome shotgun (WGS) entry which is preliminary data.</text>
</comment>
<evidence type="ECO:0000313" key="2">
    <source>
        <dbReference type="Proteomes" id="UP000621455"/>
    </source>
</evidence>
<sequence>MAAPQLTLWEAVVALAVRVPFARAHVERVLGATLRATGRGGNELFYLYESTPVPLAGGVVIANVDLRIAREGSHPGFMVLDIGGSCVSLADVRRQYGTLRLTGYPRGRSFHETTSHTSQRSWGTLSFGFAERNPDCLSSIAFDPAKAPPP</sequence>
<accession>A0ABX0NCP6</accession>
<name>A0ABX0NCP6_9BURK</name>
<reference evidence="1 2" key="1">
    <citation type="submission" date="2019-10" db="EMBL/GenBank/DDBJ databases">
        <title>Taxonomy of Antarctic Massilia spp.: description of Massilia rubra sp. nov., Massilia aquatica sp. nov., Massilia mucilaginosa sp. nov., Massilia frigida sp. nov. isolated from streams, lakes and regoliths.</title>
        <authorList>
            <person name="Holochova P."/>
            <person name="Sedlacek I."/>
            <person name="Kralova S."/>
            <person name="Maslanova I."/>
            <person name="Busse H.-J."/>
            <person name="Stankova E."/>
            <person name="Vrbovska V."/>
            <person name="Kovarovic V."/>
            <person name="Bartak M."/>
            <person name="Svec P."/>
            <person name="Pantucek R."/>
        </authorList>
    </citation>
    <scope>NUCLEOTIDE SEQUENCE [LARGE SCALE GENOMIC DNA]</scope>
    <source>
        <strain evidence="1 2">CCM 8695</strain>
    </source>
</reference>
<gene>
    <name evidence="1" type="ORF">F2P44_28685</name>
</gene>
<dbReference type="Proteomes" id="UP000621455">
    <property type="component" value="Unassembled WGS sequence"/>
</dbReference>
<proteinExistence type="predicted"/>
<evidence type="ECO:0000313" key="1">
    <source>
        <dbReference type="EMBL" id="NHZ83220.1"/>
    </source>
</evidence>
<dbReference type="EMBL" id="WHJG01000046">
    <property type="protein sequence ID" value="NHZ83220.1"/>
    <property type="molecule type" value="Genomic_DNA"/>
</dbReference>
<keyword evidence="2" id="KW-1185">Reference proteome</keyword>
<protein>
    <submittedName>
        <fullName evidence="1">Uncharacterized protein</fullName>
    </submittedName>
</protein>